<accession>A0A162RKL7</accession>
<protein>
    <submittedName>
        <fullName evidence="1">SAM-dependent methyltransferase</fullName>
    </submittedName>
</protein>
<dbReference type="GO" id="GO:0032259">
    <property type="term" value="P:methylation"/>
    <property type="evidence" value="ECO:0007669"/>
    <property type="project" value="UniProtKB-KW"/>
</dbReference>
<dbReference type="OrthoDB" id="5881184at2"/>
<evidence type="ECO:0000313" key="2">
    <source>
        <dbReference type="Proteomes" id="UP000077134"/>
    </source>
</evidence>
<dbReference type="InterPro" id="IPR006901">
    <property type="entry name" value="TrmK"/>
</dbReference>
<sequence length="257" mass="28245">MKLSKRLQYIMEQIPDGSTMADIGSDHAMLPVAAVQKGKVLSAIAGEVNPGPRDAAAKQVASAGLIDKISVRLGDGLNVIEPGEVDVITIAGMGGGLISSILEQGISKLQGVKMLVLQPNVGEDLVRRWLLDNRWILISEHIMEEDRKVYEILTAVPKNNGETLLSNDDVYKEYFLNNSKGSVKVDQDMMIRLGPWLLKGNNPIFIAKWMSELDKLDRVLKSLATSSLPSAEVKSEVITQEIRQIKEVLSCLQKDKL</sequence>
<dbReference type="PANTHER" id="PTHR38451:SF1">
    <property type="entry name" value="TRNA (ADENINE(22)-N(1))-METHYLTRANSFERASE"/>
    <property type="match status" value="1"/>
</dbReference>
<dbReference type="GO" id="GO:0160105">
    <property type="term" value="F:tRNA (adenine(22)-N1)-methyltransferase activity"/>
    <property type="evidence" value="ECO:0007669"/>
    <property type="project" value="InterPro"/>
</dbReference>
<dbReference type="Pfam" id="PF04816">
    <property type="entry name" value="TrmK"/>
    <property type="match status" value="1"/>
</dbReference>
<reference evidence="1 2" key="1">
    <citation type="submission" date="2016-02" db="EMBL/GenBank/DDBJ databases">
        <title>Paenibacillus sp. LPB0068, isolated from Crassostrea gigas.</title>
        <authorList>
            <person name="Shin S.-K."/>
            <person name="Yi H."/>
        </authorList>
    </citation>
    <scope>NUCLEOTIDE SEQUENCE [LARGE SCALE GENOMIC DNA]</scope>
    <source>
        <strain evidence="1 2">LPB0068</strain>
    </source>
</reference>
<evidence type="ECO:0000313" key="1">
    <source>
        <dbReference type="EMBL" id="OAB72717.1"/>
    </source>
</evidence>
<gene>
    <name evidence="1" type="ORF">PNBC_14830</name>
</gene>
<comment type="caution">
    <text evidence="1">The sequence shown here is derived from an EMBL/GenBank/DDBJ whole genome shotgun (WGS) entry which is preliminary data.</text>
</comment>
<dbReference type="SUPFAM" id="SSF53335">
    <property type="entry name" value="S-adenosyl-L-methionine-dependent methyltransferases"/>
    <property type="match status" value="1"/>
</dbReference>
<dbReference type="PIRSF" id="PIRSF018637">
    <property type="entry name" value="TrmK"/>
    <property type="match status" value="1"/>
</dbReference>
<organism evidence="1 2">
    <name type="scientific">Paenibacillus crassostreae</name>
    <dbReference type="NCBI Taxonomy" id="1763538"/>
    <lineage>
        <taxon>Bacteria</taxon>
        <taxon>Bacillati</taxon>
        <taxon>Bacillota</taxon>
        <taxon>Bacilli</taxon>
        <taxon>Bacillales</taxon>
        <taxon>Paenibacillaceae</taxon>
        <taxon>Paenibacillus</taxon>
    </lineage>
</organism>
<dbReference type="Gene3D" id="3.40.50.150">
    <property type="entry name" value="Vaccinia Virus protein VP39"/>
    <property type="match status" value="1"/>
</dbReference>
<dbReference type="InterPro" id="IPR029063">
    <property type="entry name" value="SAM-dependent_MTases_sf"/>
</dbReference>
<keyword evidence="1" id="KW-0808">Transferase</keyword>
<dbReference type="PANTHER" id="PTHR38451">
    <property type="entry name" value="TRNA (ADENINE(22)-N(1))-METHYLTRANSFERASE"/>
    <property type="match status" value="1"/>
</dbReference>
<proteinExistence type="predicted"/>
<dbReference type="STRING" id="1763538.LPB68_05420"/>
<dbReference type="RefSeq" id="WP_068659456.1">
    <property type="nucleotide sequence ID" value="NZ_CP017770.1"/>
</dbReference>
<dbReference type="Proteomes" id="UP000077134">
    <property type="component" value="Unassembled WGS sequence"/>
</dbReference>
<keyword evidence="1" id="KW-0489">Methyltransferase</keyword>
<dbReference type="EMBL" id="LSFN01000032">
    <property type="protein sequence ID" value="OAB72717.1"/>
    <property type="molecule type" value="Genomic_DNA"/>
</dbReference>
<keyword evidence="2" id="KW-1185">Reference proteome</keyword>
<dbReference type="KEGG" id="pcx:LPB68_05420"/>
<dbReference type="AlphaFoldDB" id="A0A162RKL7"/>
<name>A0A162RKL7_9BACL</name>
<dbReference type="Gene3D" id="1.10.287.1890">
    <property type="match status" value="1"/>
</dbReference>